<evidence type="ECO:0000313" key="11">
    <source>
        <dbReference type="Proteomes" id="UP000682982"/>
    </source>
</evidence>
<sequence length="241" mass="26340">MNLKQCVALLALTFTGVVFAQTAQESAIKKLIEPKLGQGVKVDSIIKTPYGGLYEVRVGSDILYTDEKAQYLFVGNVIDAKSGTNYTKARTDELSKIKFSDLPLESALKMVKGDGKRVIAVFEDPNCGYCKRFRKTLAGMDNITVYTFLYNILSEDSTVKSKNVWCSADRNKAWDDWMLNGKAPSAAPANCTTPNEKILALGQKLRVNGTPAIFFADGSRVPGAMDAKGLEEKFASLNSAK</sequence>
<evidence type="ECO:0000256" key="7">
    <source>
        <dbReference type="RuleBase" id="RU364038"/>
    </source>
</evidence>
<dbReference type="EMBL" id="JAGSPK010000008">
    <property type="protein sequence ID" value="MBR7794399.1"/>
    <property type="molecule type" value="Genomic_DNA"/>
</dbReference>
<dbReference type="InterPro" id="IPR051470">
    <property type="entry name" value="Thiol:disulfide_interchange"/>
</dbReference>
<evidence type="ECO:0000256" key="5">
    <source>
        <dbReference type="ARBA" id="ARBA00023157"/>
    </source>
</evidence>
<protein>
    <recommendedName>
        <fullName evidence="7">Thiol:disulfide interchange protein</fullName>
    </recommendedName>
</protein>
<evidence type="ECO:0000313" key="10">
    <source>
        <dbReference type="EMBL" id="MBR7794399.1"/>
    </source>
</evidence>
<comment type="similarity">
    <text evidence="2 7">Belongs to the thioredoxin family. DsbC subfamily.</text>
</comment>
<comment type="subcellular location">
    <subcellularLocation>
        <location evidence="1 7">Periplasm</location>
    </subcellularLocation>
</comment>
<dbReference type="Pfam" id="PF13098">
    <property type="entry name" value="Thioredoxin_2"/>
    <property type="match status" value="1"/>
</dbReference>
<keyword evidence="4 7" id="KW-0574">Periplasm</keyword>
<dbReference type="SUPFAM" id="SSF52833">
    <property type="entry name" value="Thioredoxin-like"/>
    <property type="match status" value="1"/>
</dbReference>
<keyword evidence="3 7" id="KW-0732">Signal</keyword>
<dbReference type="InterPro" id="IPR036249">
    <property type="entry name" value="Thioredoxin-like_sf"/>
</dbReference>
<organism evidence="10 11">
    <name type="scientific">Undibacterium rivi</name>
    <dbReference type="NCBI Taxonomy" id="2828729"/>
    <lineage>
        <taxon>Bacteria</taxon>
        <taxon>Pseudomonadati</taxon>
        <taxon>Pseudomonadota</taxon>
        <taxon>Betaproteobacteria</taxon>
        <taxon>Burkholderiales</taxon>
        <taxon>Oxalobacteraceae</taxon>
        <taxon>Undibacterium</taxon>
    </lineage>
</organism>
<feature type="signal peptide" evidence="7">
    <location>
        <begin position="1"/>
        <end position="20"/>
    </location>
</feature>
<dbReference type="PANTHER" id="PTHR35272:SF3">
    <property type="entry name" value="THIOL:DISULFIDE INTERCHANGE PROTEIN DSBC"/>
    <property type="match status" value="1"/>
</dbReference>
<keyword evidence="11" id="KW-1185">Reference proteome</keyword>
<dbReference type="InterPro" id="IPR033954">
    <property type="entry name" value="DiS-bond_Isoase_DsbC/G"/>
</dbReference>
<dbReference type="SUPFAM" id="SSF54423">
    <property type="entry name" value="DsbC/DsbG N-terminal domain-like"/>
    <property type="match status" value="1"/>
</dbReference>
<dbReference type="RefSeq" id="WP_212680409.1">
    <property type="nucleotide sequence ID" value="NZ_JAGSPK010000008.1"/>
</dbReference>
<evidence type="ECO:0000256" key="2">
    <source>
        <dbReference type="ARBA" id="ARBA00009813"/>
    </source>
</evidence>
<dbReference type="Gene3D" id="3.10.450.70">
    <property type="entry name" value="Disulphide bond isomerase, DsbC/G, N-terminal"/>
    <property type="match status" value="1"/>
</dbReference>
<dbReference type="PROSITE" id="PS00194">
    <property type="entry name" value="THIOREDOXIN_1"/>
    <property type="match status" value="1"/>
</dbReference>
<dbReference type="Pfam" id="PF10411">
    <property type="entry name" value="DsbC_N"/>
    <property type="match status" value="1"/>
</dbReference>
<dbReference type="InterPro" id="IPR009094">
    <property type="entry name" value="DiS-bond_isomerase_DsbC/G_N_sf"/>
</dbReference>
<accession>A0ABS5H7H1</accession>
<dbReference type="InterPro" id="IPR018950">
    <property type="entry name" value="DiS-bond_isomerase_DsbC/G_N"/>
</dbReference>
<evidence type="ECO:0000256" key="4">
    <source>
        <dbReference type="ARBA" id="ARBA00022764"/>
    </source>
</evidence>
<proteinExistence type="inferred from homology"/>
<feature type="chain" id="PRO_5044985225" description="Thiol:disulfide interchange protein" evidence="7">
    <location>
        <begin position="21"/>
        <end position="241"/>
    </location>
</feature>
<comment type="function">
    <text evidence="7">Required for disulfide bond formation in some periplasmic proteins. Acts by transferring its disulfide bond to other proteins and is reduced in the process.</text>
</comment>
<reference evidence="10 11" key="1">
    <citation type="submission" date="2021-04" db="EMBL/GenBank/DDBJ databases">
        <title>novel species isolated from subtropical streams in China.</title>
        <authorList>
            <person name="Lu H."/>
        </authorList>
    </citation>
    <scope>NUCLEOTIDE SEQUENCE [LARGE SCALE GENOMIC DNA]</scope>
    <source>
        <strain evidence="10 11">FT147W</strain>
    </source>
</reference>
<dbReference type="InterPro" id="IPR012336">
    <property type="entry name" value="Thioredoxin-like_fold"/>
</dbReference>
<dbReference type="CDD" id="cd03020">
    <property type="entry name" value="DsbA_DsbC_DsbG"/>
    <property type="match status" value="1"/>
</dbReference>
<evidence type="ECO:0000256" key="3">
    <source>
        <dbReference type="ARBA" id="ARBA00022729"/>
    </source>
</evidence>
<name>A0ABS5H7H1_9BURK</name>
<feature type="domain" description="Thioredoxin-like fold" evidence="9">
    <location>
        <begin position="111"/>
        <end position="232"/>
    </location>
</feature>
<evidence type="ECO:0000256" key="6">
    <source>
        <dbReference type="ARBA" id="ARBA00023284"/>
    </source>
</evidence>
<evidence type="ECO:0000256" key="1">
    <source>
        <dbReference type="ARBA" id="ARBA00004418"/>
    </source>
</evidence>
<evidence type="ECO:0000259" key="8">
    <source>
        <dbReference type="Pfam" id="PF10411"/>
    </source>
</evidence>
<feature type="domain" description="Disulphide bond isomerase DsbC/G N-terminal" evidence="8">
    <location>
        <begin position="20"/>
        <end position="87"/>
    </location>
</feature>
<evidence type="ECO:0000259" key="9">
    <source>
        <dbReference type="Pfam" id="PF13098"/>
    </source>
</evidence>
<dbReference type="Proteomes" id="UP000682982">
    <property type="component" value="Unassembled WGS sequence"/>
</dbReference>
<comment type="caution">
    <text evidence="10">The sequence shown here is derived from an EMBL/GenBank/DDBJ whole genome shotgun (WGS) entry which is preliminary data.</text>
</comment>
<keyword evidence="6 7" id="KW-0676">Redox-active center</keyword>
<dbReference type="PANTHER" id="PTHR35272">
    <property type="entry name" value="THIOL:DISULFIDE INTERCHANGE PROTEIN DSBC-RELATED"/>
    <property type="match status" value="1"/>
</dbReference>
<dbReference type="Gene3D" id="3.40.30.10">
    <property type="entry name" value="Glutaredoxin"/>
    <property type="match status" value="1"/>
</dbReference>
<keyword evidence="5" id="KW-1015">Disulfide bond</keyword>
<gene>
    <name evidence="10" type="ORF">KDM87_17530</name>
</gene>
<dbReference type="InterPro" id="IPR017937">
    <property type="entry name" value="Thioredoxin_CS"/>
</dbReference>